<accession>A0AA36MZQ6</accession>
<evidence type="ECO:0000313" key="3">
    <source>
        <dbReference type="Proteomes" id="UP001178507"/>
    </source>
</evidence>
<proteinExistence type="predicted"/>
<reference evidence="2" key="1">
    <citation type="submission" date="2023-08" db="EMBL/GenBank/DDBJ databases">
        <authorList>
            <person name="Chen Y."/>
            <person name="Shah S."/>
            <person name="Dougan E. K."/>
            <person name="Thang M."/>
            <person name="Chan C."/>
        </authorList>
    </citation>
    <scope>NUCLEOTIDE SEQUENCE</scope>
</reference>
<sequence length="84" mass="8970">MPEHGGTRQWLHKTSLSQASPRPPPIPGLPNARPAFKASALWAWGGSAGGVAFQPPRPKLNVSQAQGGAAAATLLVRWLPWRAW</sequence>
<dbReference type="EMBL" id="CAUJNA010001868">
    <property type="protein sequence ID" value="CAJ1389391.1"/>
    <property type="molecule type" value="Genomic_DNA"/>
</dbReference>
<feature type="region of interest" description="Disordered" evidence="1">
    <location>
        <begin position="1"/>
        <end position="32"/>
    </location>
</feature>
<evidence type="ECO:0000256" key="1">
    <source>
        <dbReference type="SAM" id="MobiDB-lite"/>
    </source>
</evidence>
<dbReference type="Proteomes" id="UP001178507">
    <property type="component" value="Unassembled WGS sequence"/>
</dbReference>
<gene>
    <name evidence="2" type="ORF">EVOR1521_LOCUS15019</name>
</gene>
<comment type="caution">
    <text evidence="2">The sequence shown here is derived from an EMBL/GenBank/DDBJ whole genome shotgun (WGS) entry which is preliminary data.</text>
</comment>
<dbReference type="AlphaFoldDB" id="A0AA36MZQ6"/>
<evidence type="ECO:0000313" key="2">
    <source>
        <dbReference type="EMBL" id="CAJ1389391.1"/>
    </source>
</evidence>
<protein>
    <submittedName>
        <fullName evidence="2">Uncharacterized protein</fullName>
    </submittedName>
</protein>
<organism evidence="2 3">
    <name type="scientific">Effrenium voratum</name>
    <dbReference type="NCBI Taxonomy" id="2562239"/>
    <lineage>
        <taxon>Eukaryota</taxon>
        <taxon>Sar</taxon>
        <taxon>Alveolata</taxon>
        <taxon>Dinophyceae</taxon>
        <taxon>Suessiales</taxon>
        <taxon>Symbiodiniaceae</taxon>
        <taxon>Effrenium</taxon>
    </lineage>
</organism>
<keyword evidence="3" id="KW-1185">Reference proteome</keyword>
<name>A0AA36MZQ6_9DINO</name>